<dbReference type="PANTHER" id="PTHR11640">
    <property type="entry name" value="NEPHRIN"/>
    <property type="match status" value="1"/>
</dbReference>
<organism evidence="8 9">
    <name type="scientific">Rodentolepis nana</name>
    <name type="common">Dwarf tapeworm</name>
    <name type="synonym">Hymenolepis nana</name>
    <dbReference type="NCBI Taxonomy" id="102285"/>
    <lineage>
        <taxon>Eukaryota</taxon>
        <taxon>Metazoa</taxon>
        <taxon>Spiralia</taxon>
        <taxon>Lophotrochozoa</taxon>
        <taxon>Platyhelminthes</taxon>
        <taxon>Cestoda</taxon>
        <taxon>Eucestoda</taxon>
        <taxon>Cyclophyllidea</taxon>
        <taxon>Hymenolepididae</taxon>
        <taxon>Rodentolepis</taxon>
    </lineage>
</organism>
<feature type="domain" description="Ig-like" evidence="7">
    <location>
        <begin position="238"/>
        <end position="341"/>
    </location>
</feature>
<evidence type="ECO:0000256" key="1">
    <source>
        <dbReference type="ARBA" id="ARBA00004479"/>
    </source>
</evidence>
<keyword evidence="5" id="KW-0393">Immunoglobulin domain</keyword>
<keyword evidence="3" id="KW-1015">Disulfide bond</keyword>
<dbReference type="InterPro" id="IPR051275">
    <property type="entry name" value="Cell_adhesion_signaling"/>
</dbReference>
<reference evidence="8 9" key="1">
    <citation type="submission" date="2018-11" db="EMBL/GenBank/DDBJ databases">
        <authorList>
            <consortium name="Pathogen Informatics"/>
        </authorList>
    </citation>
    <scope>NUCLEOTIDE SEQUENCE [LARGE SCALE GENOMIC DNA]</scope>
</reference>
<dbReference type="GO" id="GO:0098609">
    <property type="term" value="P:cell-cell adhesion"/>
    <property type="evidence" value="ECO:0007669"/>
    <property type="project" value="TreeGrafter"/>
</dbReference>
<feature type="transmembrane region" description="Helical" evidence="6">
    <location>
        <begin position="355"/>
        <end position="378"/>
    </location>
</feature>
<dbReference type="PANTHER" id="PTHR11640:SF164">
    <property type="entry name" value="MAM DOMAIN-CONTAINING GLYCOSYLPHOSPHATIDYLINOSITOL ANCHOR PROTEIN 1"/>
    <property type="match status" value="1"/>
</dbReference>
<proteinExistence type="predicted"/>
<keyword evidence="6" id="KW-1133">Transmembrane helix</keyword>
<evidence type="ECO:0000256" key="4">
    <source>
        <dbReference type="ARBA" id="ARBA00023180"/>
    </source>
</evidence>
<dbReference type="Proteomes" id="UP000278807">
    <property type="component" value="Unassembled WGS sequence"/>
</dbReference>
<dbReference type="GO" id="GO:0050839">
    <property type="term" value="F:cell adhesion molecule binding"/>
    <property type="evidence" value="ECO:0007669"/>
    <property type="project" value="TreeGrafter"/>
</dbReference>
<evidence type="ECO:0000259" key="7">
    <source>
        <dbReference type="PROSITE" id="PS50835"/>
    </source>
</evidence>
<dbReference type="SUPFAM" id="SSF48726">
    <property type="entry name" value="Immunoglobulin"/>
    <property type="match status" value="2"/>
</dbReference>
<dbReference type="Gene3D" id="2.60.40.10">
    <property type="entry name" value="Immunoglobulins"/>
    <property type="match status" value="2"/>
</dbReference>
<dbReference type="InterPro" id="IPR013783">
    <property type="entry name" value="Ig-like_fold"/>
</dbReference>
<dbReference type="InterPro" id="IPR003599">
    <property type="entry name" value="Ig_sub"/>
</dbReference>
<dbReference type="OrthoDB" id="6413693at2759"/>
<dbReference type="InterPro" id="IPR007110">
    <property type="entry name" value="Ig-like_dom"/>
</dbReference>
<keyword evidence="2 6" id="KW-0472">Membrane</keyword>
<evidence type="ECO:0000313" key="8">
    <source>
        <dbReference type="EMBL" id="VDO05489.1"/>
    </source>
</evidence>
<dbReference type="GO" id="GO:0005911">
    <property type="term" value="C:cell-cell junction"/>
    <property type="evidence" value="ECO:0007669"/>
    <property type="project" value="TreeGrafter"/>
</dbReference>
<evidence type="ECO:0000313" key="9">
    <source>
        <dbReference type="Proteomes" id="UP000278807"/>
    </source>
</evidence>
<keyword evidence="9" id="KW-1185">Reference proteome</keyword>
<name>A0A3P7SFV4_RODNA</name>
<dbReference type="AlphaFoldDB" id="A0A3P7SFV4"/>
<accession>A0A3P7SFV4</accession>
<dbReference type="PROSITE" id="PS50835">
    <property type="entry name" value="IG_LIKE"/>
    <property type="match status" value="2"/>
</dbReference>
<dbReference type="GO" id="GO:0005886">
    <property type="term" value="C:plasma membrane"/>
    <property type="evidence" value="ECO:0007669"/>
    <property type="project" value="TreeGrafter"/>
</dbReference>
<evidence type="ECO:0000256" key="5">
    <source>
        <dbReference type="ARBA" id="ARBA00023319"/>
    </source>
</evidence>
<evidence type="ECO:0000256" key="6">
    <source>
        <dbReference type="SAM" id="Phobius"/>
    </source>
</evidence>
<dbReference type="EMBL" id="UZAE01012512">
    <property type="protein sequence ID" value="VDO05489.1"/>
    <property type="molecule type" value="Genomic_DNA"/>
</dbReference>
<keyword evidence="6" id="KW-0812">Transmembrane</keyword>
<protein>
    <recommendedName>
        <fullName evidence="7">Ig-like domain-containing protein</fullName>
    </recommendedName>
</protein>
<comment type="subcellular location">
    <subcellularLocation>
        <location evidence="1">Membrane</location>
        <topology evidence="1">Single-pass type I membrane protein</topology>
    </subcellularLocation>
</comment>
<feature type="domain" description="Ig-like" evidence="7">
    <location>
        <begin position="110"/>
        <end position="231"/>
    </location>
</feature>
<gene>
    <name evidence="8" type="ORF">HNAJ_LOCUS9157</name>
</gene>
<evidence type="ECO:0000256" key="3">
    <source>
        <dbReference type="ARBA" id="ARBA00023157"/>
    </source>
</evidence>
<dbReference type="SMART" id="SM00409">
    <property type="entry name" value="IG"/>
    <property type="match status" value="2"/>
</dbReference>
<sequence>MFLNFSIFRWTLKDPSVVISGEKIAGKGDSANYNIEKKSINGMSQLQLGPREREISTSPYLDLSITSQLHGQWLRCWASPVLPKTVESGVSIGSATWKHTSILLTVNYGPKLQGPEEEVETVAMGGTAQLTCQVEANPPAMVTWHHYRGFRIVNRATVDAYPNATGLYTPTVITHRLLRSFLHADLVPRDFKKQRSEERYSTLNVKTRSVDGFGIYICVGLAAQREVRKVTVLAESGPPIIETPQRVSGRIGDSGRIDCKVIALPRASPQDFLWSSSTHPSGVIPSSSRILKLFRSLHLEHEEGLIGSKSTLIFTKIAKENFGDYNCTVTTPFGSASSGLAHFVPPILFAEEMPYILAITVGVATVLAAIFFTLLCWIIRRHIIHKRGCKTARIITANPKSGSSVDLHCDRMSTLGRHNAREEFIEDTSNVQPATTCTSQFYPMQSHTSLLRSPVHVVSCEEGALYKYATSTNPNTPLLSRLHDTSTSQSSALYVATTTEVLAASPVHNIGLSRIALLANRSDATDGFQDHAFPT</sequence>
<keyword evidence="4" id="KW-0325">Glycoprotein</keyword>
<dbReference type="InterPro" id="IPR036179">
    <property type="entry name" value="Ig-like_dom_sf"/>
</dbReference>
<evidence type="ECO:0000256" key="2">
    <source>
        <dbReference type="ARBA" id="ARBA00023136"/>
    </source>
</evidence>